<name>A0A0G1PGV7_9BACT</name>
<dbReference type="InterPro" id="IPR043519">
    <property type="entry name" value="NT_sf"/>
</dbReference>
<feature type="domain" description="Poly A polymerase head" evidence="8">
    <location>
        <begin position="44"/>
        <end position="180"/>
    </location>
</feature>
<organism evidence="9 10">
    <name type="scientific">Candidatus Uhrbacteria bacterium GW2011_GWF2_46_218</name>
    <dbReference type="NCBI Taxonomy" id="1619001"/>
    <lineage>
        <taxon>Bacteria</taxon>
        <taxon>Candidatus Uhriibacteriota</taxon>
    </lineage>
</organism>
<proteinExistence type="inferred from homology"/>
<dbReference type="Gene3D" id="3.30.460.10">
    <property type="entry name" value="Beta Polymerase, domain 2"/>
    <property type="match status" value="1"/>
</dbReference>
<keyword evidence="6" id="KW-0460">Magnesium</keyword>
<dbReference type="GO" id="GO:0008033">
    <property type="term" value="P:tRNA processing"/>
    <property type="evidence" value="ECO:0007669"/>
    <property type="project" value="UniProtKB-KW"/>
</dbReference>
<dbReference type="PANTHER" id="PTHR46173">
    <property type="entry name" value="CCA TRNA NUCLEOTIDYLTRANSFERASE 1, MITOCHONDRIAL"/>
    <property type="match status" value="1"/>
</dbReference>
<dbReference type="CDD" id="cd05398">
    <property type="entry name" value="NT_ClassII-CCAase"/>
    <property type="match status" value="1"/>
</dbReference>
<dbReference type="InterPro" id="IPR002646">
    <property type="entry name" value="PolA_pol_head_dom"/>
</dbReference>
<accession>A0A0G1PGV7</accession>
<evidence type="ECO:0000313" key="9">
    <source>
        <dbReference type="EMBL" id="KKU32006.1"/>
    </source>
</evidence>
<dbReference type="PANTHER" id="PTHR46173:SF1">
    <property type="entry name" value="CCA TRNA NUCLEOTIDYLTRANSFERASE 1, MITOCHONDRIAL"/>
    <property type="match status" value="1"/>
</dbReference>
<reference evidence="9 10" key="1">
    <citation type="journal article" date="2015" name="Nature">
        <title>rRNA introns, odd ribosomes, and small enigmatic genomes across a large radiation of phyla.</title>
        <authorList>
            <person name="Brown C.T."/>
            <person name="Hug L.A."/>
            <person name="Thomas B.C."/>
            <person name="Sharon I."/>
            <person name="Castelle C.J."/>
            <person name="Singh A."/>
            <person name="Wilkins M.J."/>
            <person name="Williams K.H."/>
            <person name="Banfield J.F."/>
        </authorList>
    </citation>
    <scope>NUCLEOTIDE SEQUENCE [LARGE SCALE GENOMIC DNA]</scope>
</reference>
<sequence length="458" mass="52303">MTQKSKDLPSCEPCMEKNASSIFEREPILSFCQAFLKEHPQAKLFLVGGAVRDLILKRKGKDYDFVICGVDPEKIQTWFSKRGSMGLVGRSFGVFKFSPKEFPAPHFEPIDLALPRREHAQEGSQGGYRDFDIQSDPSLSIEEDLSRRDFTMNALAYDVHKRELVDPFGGQEDLEHKIIRAVGDPKDRFGEDMSRTLRALRQAAQLGFTIEPNTWSALCETMTRIHATRTSRETGEEEFVVAREVIAKEILKALFSNPALATDLLFRSGAFAKLFPEIHQTIAQGEISEEWLQQTKDLPSLLALLFYKVPPKRVSKLLQDMKMESLDREVPYRIEIRSVVDLVERLQNVAELDSLSSWPAHRVFQYFANPQGERFLNLLEVMGQTEYVKRMRELLFSFCRSCGVEHLSQVRASVTGNDIIQTLGIKPGPKVGEFLRQAFDLQLTEGLDREKILERLQK</sequence>
<keyword evidence="7" id="KW-0694">RNA-binding</keyword>
<evidence type="ECO:0000256" key="7">
    <source>
        <dbReference type="RuleBase" id="RU003953"/>
    </source>
</evidence>
<comment type="cofactor">
    <cofactor evidence="1">
        <name>Mg(2+)</name>
        <dbReference type="ChEBI" id="CHEBI:18420"/>
    </cofactor>
</comment>
<dbReference type="SUPFAM" id="SSF81301">
    <property type="entry name" value="Nucleotidyltransferase"/>
    <property type="match status" value="1"/>
</dbReference>
<dbReference type="GO" id="GO:0016779">
    <property type="term" value="F:nucleotidyltransferase activity"/>
    <property type="evidence" value="ECO:0007669"/>
    <property type="project" value="UniProtKB-KW"/>
</dbReference>
<dbReference type="EMBL" id="LCMG01000024">
    <property type="protein sequence ID" value="KKU32006.1"/>
    <property type="molecule type" value="Genomic_DNA"/>
</dbReference>
<comment type="caution">
    <text evidence="9">The sequence shown here is derived from an EMBL/GenBank/DDBJ whole genome shotgun (WGS) entry which is preliminary data.</text>
</comment>
<keyword evidence="4" id="KW-0548">Nucleotidyltransferase</keyword>
<evidence type="ECO:0000256" key="1">
    <source>
        <dbReference type="ARBA" id="ARBA00001946"/>
    </source>
</evidence>
<dbReference type="AlphaFoldDB" id="A0A0G1PGV7"/>
<gene>
    <name evidence="9" type="ORF">UX45_C0024G0007</name>
</gene>
<evidence type="ECO:0000259" key="8">
    <source>
        <dbReference type="Pfam" id="PF01743"/>
    </source>
</evidence>
<dbReference type="SUPFAM" id="SSF81891">
    <property type="entry name" value="Poly A polymerase C-terminal region-like"/>
    <property type="match status" value="1"/>
</dbReference>
<dbReference type="GO" id="GO:0046872">
    <property type="term" value="F:metal ion binding"/>
    <property type="evidence" value="ECO:0007669"/>
    <property type="project" value="UniProtKB-KW"/>
</dbReference>
<comment type="similarity">
    <text evidence="7">Belongs to the tRNA nucleotidyltransferase/poly(A) polymerase family.</text>
</comment>
<evidence type="ECO:0000313" key="10">
    <source>
        <dbReference type="Proteomes" id="UP000034705"/>
    </source>
</evidence>
<dbReference type="Pfam" id="PF01743">
    <property type="entry name" value="PolyA_pol"/>
    <property type="match status" value="1"/>
</dbReference>
<dbReference type="Gene3D" id="1.10.3090.10">
    <property type="entry name" value="cca-adding enzyme, domain 2"/>
    <property type="match status" value="1"/>
</dbReference>
<keyword evidence="2 7" id="KW-0808">Transferase</keyword>
<evidence type="ECO:0000256" key="6">
    <source>
        <dbReference type="ARBA" id="ARBA00022842"/>
    </source>
</evidence>
<evidence type="ECO:0000256" key="2">
    <source>
        <dbReference type="ARBA" id="ARBA00022679"/>
    </source>
</evidence>
<evidence type="ECO:0000256" key="5">
    <source>
        <dbReference type="ARBA" id="ARBA00022723"/>
    </source>
</evidence>
<protein>
    <submittedName>
        <fullName evidence="9">Multifunctional CCA protein</fullName>
    </submittedName>
</protein>
<keyword evidence="3" id="KW-0819">tRNA processing</keyword>
<evidence type="ECO:0000256" key="4">
    <source>
        <dbReference type="ARBA" id="ARBA00022695"/>
    </source>
</evidence>
<evidence type="ECO:0000256" key="3">
    <source>
        <dbReference type="ARBA" id="ARBA00022694"/>
    </source>
</evidence>
<dbReference type="InterPro" id="IPR050264">
    <property type="entry name" value="Bact_CCA-adding_enz_type3_sf"/>
</dbReference>
<dbReference type="Proteomes" id="UP000034705">
    <property type="component" value="Unassembled WGS sequence"/>
</dbReference>
<keyword evidence="5" id="KW-0479">Metal-binding</keyword>
<dbReference type="PATRIC" id="fig|1619001.3.peg.880"/>
<dbReference type="GO" id="GO:0000049">
    <property type="term" value="F:tRNA binding"/>
    <property type="evidence" value="ECO:0007669"/>
    <property type="project" value="TreeGrafter"/>
</dbReference>